<dbReference type="Proteomes" id="UP000017836">
    <property type="component" value="Unassembled WGS sequence"/>
</dbReference>
<evidence type="ECO:0000313" key="2">
    <source>
        <dbReference type="Proteomes" id="UP000017836"/>
    </source>
</evidence>
<gene>
    <name evidence="1" type="ORF">AMTR_s00045p00078390</name>
</gene>
<dbReference type="HOGENOM" id="CLU_2389144_0_0_1"/>
<protein>
    <submittedName>
        <fullName evidence="1">Uncharacterized protein</fullName>
    </submittedName>
</protein>
<evidence type="ECO:0000313" key="1">
    <source>
        <dbReference type="EMBL" id="ERN01989.1"/>
    </source>
</evidence>
<dbReference type="EMBL" id="KI394661">
    <property type="protein sequence ID" value="ERN01989.1"/>
    <property type="molecule type" value="Genomic_DNA"/>
</dbReference>
<accession>W1P2V5</accession>
<organism evidence="1 2">
    <name type="scientific">Amborella trichopoda</name>
    <dbReference type="NCBI Taxonomy" id="13333"/>
    <lineage>
        <taxon>Eukaryota</taxon>
        <taxon>Viridiplantae</taxon>
        <taxon>Streptophyta</taxon>
        <taxon>Embryophyta</taxon>
        <taxon>Tracheophyta</taxon>
        <taxon>Spermatophyta</taxon>
        <taxon>Magnoliopsida</taxon>
        <taxon>Amborellales</taxon>
        <taxon>Amborellaceae</taxon>
        <taxon>Amborella</taxon>
    </lineage>
</organism>
<reference evidence="2" key="1">
    <citation type="journal article" date="2013" name="Science">
        <title>The Amborella genome and the evolution of flowering plants.</title>
        <authorList>
            <consortium name="Amborella Genome Project"/>
        </authorList>
    </citation>
    <scope>NUCLEOTIDE SEQUENCE [LARGE SCALE GENOMIC DNA]</scope>
</reference>
<dbReference type="AlphaFoldDB" id="W1P2V5"/>
<name>W1P2V5_AMBTC</name>
<sequence length="94" mass="11230">MSDFVYNIFRLPCRLCFLRVSFTVKFAGSQYRERSSCPNFFRSPESFRRIRHRSSAKFTREITVEKKGRLGIFCRKIYRYIYTGVDSGSGWLTF</sequence>
<proteinExistence type="predicted"/>
<keyword evidence="2" id="KW-1185">Reference proteome</keyword>
<dbReference type="Gramene" id="ERN01989">
    <property type="protein sequence ID" value="ERN01989"/>
    <property type="gene ID" value="AMTR_s00045p00078390"/>
</dbReference>